<evidence type="ECO:0000313" key="1">
    <source>
        <dbReference type="EMBL" id="KKL83728.1"/>
    </source>
</evidence>
<comment type="caution">
    <text evidence="1">The sequence shown here is derived from an EMBL/GenBank/DDBJ whole genome shotgun (WGS) entry which is preliminary data.</text>
</comment>
<sequence length="70" mass="8200">MVDIHDLIRDWIENRGWPVHEIRLGPARCGIGRCRKKHAYVRSVISDITTWEYERPCDINAPMGTDRVKP</sequence>
<dbReference type="EMBL" id="LAZR01021901">
    <property type="protein sequence ID" value="KKL83728.1"/>
    <property type="molecule type" value="Genomic_DNA"/>
</dbReference>
<accession>A0A0F9FBY4</accession>
<gene>
    <name evidence="1" type="ORF">LCGC14_1971870</name>
</gene>
<name>A0A0F9FBY4_9ZZZZ</name>
<organism evidence="1">
    <name type="scientific">marine sediment metagenome</name>
    <dbReference type="NCBI Taxonomy" id="412755"/>
    <lineage>
        <taxon>unclassified sequences</taxon>
        <taxon>metagenomes</taxon>
        <taxon>ecological metagenomes</taxon>
    </lineage>
</organism>
<proteinExistence type="predicted"/>
<dbReference type="AlphaFoldDB" id="A0A0F9FBY4"/>
<reference evidence="1" key="1">
    <citation type="journal article" date="2015" name="Nature">
        <title>Complex archaea that bridge the gap between prokaryotes and eukaryotes.</title>
        <authorList>
            <person name="Spang A."/>
            <person name="Saw J.H."/>
            <person name="Jorgensen S.L."/>
            <person name="Zaremba-Niedzwiedzka K."/>
            <person name="Martijn J."/>
            <person name="Lind A.E."/>
            <person name="van Eijk R."/>
            <person name="Schleper C."/>
            <person name="Guy L."/>
            <person name="Ettema T.J."/>
        </authorList>
    </citation>
    <scope>NUCLEOTIDE SEQUENCE</scope>
</reference>
<protein>
    <submittedName>
        <fullName evidence="1">Uncharacterized protein</fullName>
    </submittedName>
</protein>